<evidence type="ECO:0000313" key="2">
    <source>
        <dbReference type="Proteomes" id="UP000660729"/>
    </source>
</evidence>
<comment type="caution">
    <text evidence="1">The sequence shown here is derived from an EMBL/GenBank/DDBJ whole genome shotgun (WGS) entry which is preliminary data.</text>
</comment>
<reference evidence="1" key="1">
    <citation type="submission" date="2020-04" db="EMBL/GenBank/DDBJ databases">
        <title>Draft genome resource of the tomato pathogen Pseudocercospora fuligena.</title>
        <authorList>
            <person name="Zaccaron A."/>
        </authorList>
    </citation>
    <scope>NUCLEOTIDE SEQUENCE</scope>
    <source>
        <strain evidence="1">PF001</strain>
    </source>
</reference>
<dbReference type="EMBL" id="JABCIY010000194">
    <property type="protein sequence ID" value="KAF7189189.1"/>
    <property type="molecule type" value="Genomic_DNA"/>
</dbReference>
<evidence type="ECO:0000313" key="1">
    <source>
        <dbReference type="EMBL" id="KAF7189189.1"/>
    </source>
</evidence>
<dbReference type="Proteomes" id="UP000660729">
    <property type="component" value="Unassembled WGS sequence"/>
</dbReference>
<proteinExistence type="predicted"/>
<accession>A0A8H6RCQ4</accession>
<sequence length="364" mass="42604">MDVALRLADMQKEDERDIYVNYRHCFGRFRFELVRDMLQQPPNGDLVDLWIDIWISPKDEAMHAQKAGAFTADSESADSKHYRIAVEEGPAQNEKSQHKPMVRSLIAVYPFSARSLDELEFYEIYQRDGINGAIAGSYDDCNEYTIDEILDRHRRPEWLKLTNFARQYQFAYHKRDRGGLLLRIMNHILLAPRSFIEEDDAPDMPGMTFEPFIPKPGIESLDVKDIHIAVRFVNKLSLLCLDFLKLPMDVLAIIPAENDSAQAVCDLLLSKLRDNALLSPLFLQSVEEMWFLELWVLPQNAECPWVLETLHRFRDELKHEQDQTHKKKKREIAKHGLKMFLNPEKVRRGDRRLFIEAHFVCHKL</sequence>
<dbReference type="AlphaFoldDB" id="A0A8H6RCQ4"/>
<keyword evidence="2" id="KW-1185">Reference proteome</keyword>
<name>A0A8H6RCQ4_9PEZI</name>
<gene>
    <name evidence="1" type="ORF">HII31_09611</name>
</gene>
<organism evidence="1 2">
    <name type="scientific">Pseudocercospora fuligena</name>
    <dbReference type="NCBI Taxonomy" id="685502"/>
    <lineage>
        <taxon>Eukaryota</taxon>
        <taxon>Fungi</taxon>
        <taxon>Dikarya</taxon>
        <taxon>Ascomycota</taxon>
        <taxon>Pezizomycotina</taxon>
        <taxon>Dothideomycetes</taxon>
        <taxon>Dothideomycetidae</taxon>
        <taxon>Mycosphaerellales</taxon>
        <taxon>Mycosphaerellaceae</taxon>
        <taxon>Pseudocercospora</taxon>
    </lineage>
</organism>
<protein>
    <submittedName>
        <fullName evidence="1">Uncharacterized protein</fullName>
    </submittedName>
</protein>